<dbReference type="SMART" id="SM00347">
    <property type="entry name" value="HTH_MARR"/>
    <property type="match status" value="1"/>
</dbReference>
<name>A0A5M6ZLN6_9PROT</name>
<dbReference type="PANTHER" id="PTHR33164:SF57">
    <property type="entry name" value="MARR-FAMILY TRANSCRIPTIONAL REGULATOR"/>
    <property type="match status" value="1"/>
</dbReference>
<dbReference type="InterPro" id="IPR000835">
    <property type="entry name" value="HTH_MarR-typ"/>
</dbReference>
<dbReference type="Gene3D" id="1.10.10.10">
    <property type="entry name" value="Winged helix-like DNA-binding domain superfamily/Winged helix DNA-binding domain"/>
    <property type="match status" value="1"/>
</dbReference>
<feature type="domain" description="HTH marR-type" evidence="1">
    <location>
        <begin position="21"/>
        <end position="154"/>
    </location>
</feature>
<protein>
    <submittedName>
        <fullName evidence="2">Winged helix-turn-helix transcriptional regulator</fullName>
    </submittedName>
</protein>
<evidence type="ECO:0000313" key="2">
    <source>
        <dbReference type="EMBL" id="KAA5804654.1"/>
    </source>
</evidence>
<dbReference type="EMBL" id="VWOJ01000001">
    <property type="protein sequence ID" value="KAA5804654.1"/>
    <property type="molecule type" value="Genomic_DNA"/>
</dbReference>
<organism evidence="2 3">
    <name type="scientific">Alkalicaulis satelles</name>
    <dbReference type="NCBI Taxonomy" id="2609175"/>
    <lineage>
        <taxon>Bacteria</taxon>
        <taxon>Pseudomonadati</taxon>
        <taxon>Pseudomonadota</taxon>
        <taxon>Alphaproteobacteria</taxon>
        <taxon>Maricaulales</taxon>
        <taxon>Maricaulaceae</taxon>
        <taxon>Alkalicaulis</taxon>
    </lineage>
</organism>
<dbReference type="PANTHER" id="PTHR33164">
    <property type="entry name" value="TRANSCRIPTIONAL REGULATOR, MARR FAMILY"/>
    <property type="match status" value="1"/>
</dbReference>
<dbReference type="InterPro" id="IPR036390">
    <property type="entry name" value="WH_DNA-bd_sf"/>
</dbReference>
<dbReference type="GO" id="GO:0006950">
    <property type="term" value="P:response to stress"/>
    <property type="evidence" value="ECO:0007669"/>
    <property type="project" value="TreeGrafter"/>
</dbReference>
<evidence type="ECO:0000313" key="3">
    <source>
        <dbReference type="Proteomes" id="UP000325122"/>
    </source>
</evidence>
<dbReference type="InterPro" id="IPR039422">
    <property type="entry name" value="MarR/SlyA-like"/>
</dbReference>
<dbReference type="GO" id="GO:0003700">
    <property type="term" value="F:DNA-binding transcription factor activity"/>
    <property type="evidence" value="ECO:0007669"/>
    <property type="project" value="InterPro"/>
</dbReference>
<comment type="caution">
    <text evidence="2">The sequence shown here is derived from an EMBL/GenBank/DDBJ whole genome shotgun (WGS) entry which is preliminary data.</text>
</comment>
<proteinExistence type="predicted"/>
<dbReference type="RefSeq" id="WP_150021685.1">
    <property type="nucleotide sequence ID" value="NZ_VWOJ01000001.1"/>
</dbReference>
<dbReference type="SUPFAM" id="SSF46785">
    <property type="entry name" value="Winged helix' DNA-binding domain"/>
    <property type="match status" value="1"/>
</dbReference>
<keyword evidence="3" id="KW-1185">Reference proteome</keyword>
<evidence type="ECO:0000259" key="1">
    <source>
        <dbReference type="PROSITE" id="PS50995"/>
    </source>
</evidence>
<dbReference type="Proteomes" id="UP000325122">
    <property type="component" value="Unassembled WGS sequence"/>
</dbReference>
<dbReference type="AlphaFoldDB" id="A0A5M6ZLN6"/>
<dbReference type="Pfam" id="PF12802">
    <property type="entry name" value="MarR_2"/>
    <property type="match status" value="1"/>
</dbReference>
<accession>A0A5M6ZLN6</accession>
<reference evidence="2 3" key="1">
    <citation type="submission" date="2019-09" db="EMBL/GenBank/DDBJ databases">
        <authorList>
            <person name="Kevbrin V."/>
            <person name="Grouzdev D.S."/>
        </authorList>
    </citation>
    <scope>NUCLEOTIDE SEQUENCE [LARGE SCALE GENOMIC DNA]</scope>
    <source>
        <strain evidence="2 3">G-192</strain>
    </source>
</reference>
<dbReference type="PRINTS" id="PR00598">
    <property type="entry name" value="HTHMARR"/>
</dbReference>
<dbReference type="PROSITE" id="PS50995">
    <property type="entry name" value="HTH_MARR_2"/>
    <property type="match status" value="1"/>
</dbReference>
<dbReference type="InterPro" id="IPR036388">
    <property type="entry name" value="WH-like_DNA-bd_sf"/>
</dbReference>
<sequence length="162" mass="17480">MARDGARPGSRPAAAGRLRLADYLPYRLSVASNRASGLIARAYQARFGLSIQEWRVIAVLGEGAPRTAQGVCEATAMDKVTVSRAIRALDARELVRRSANEHDRRASDVTLTPEGEAIYAEVAPLALRYEAALLEGFSPDERARLMALLSKLEARLDAGGFG</sequence>
<gene>
    <name evidence="2" type="ORF">F1654_01205</name>
</gene>